<dbReference type="PROSITE" id="PS00178">
    <property type="entry name" value="AA_TRNA_LIGASE_I"/>
    <property type="match status" value="1"/>
</dbReference>
<keyword evidence="5 10" id="KW-0067">ATP-binding</keyword>
<keyword evidence="2 10" id="KW-0963">Cytoplasm</keyword>
<feature type="binding site" evidence="10">
    <location>
        <position position="560"/>
    </location>
    <ligand>
        <name>L-isoleucyl-5'-AMP</name>
        <dbReference type="ChEBI" id="CHEBI:178002"/>
    </ligand>
</feature>
<dbReference type="HAMAP" id="MF_02002">
    <property type="entry name" value="Ile_tRNA_synth_type1"/>
    <property type="match status" value="1"/>
</dbReference>
<dbReference type="Pfam" id="PF06827">
    <property type="entry name" value="zf-FPG_IleRS"/>
    <property type="match status" value="1"/>
</dbReference>
<dbReference type="GO" id="GO:0005829">
    <property type="term" value="C:cytosol"/>
    <property type="evidence" value="ECO:0007669"/>
    <property type="project" value="TreeGrafter"/>
</dbReference>
<comment type="catalytic activity">
    <reaction evidence="9 10">
        <text>tRNA(Ile) + L-isoleucine + ATP = L-isoleucyl-tRNA(Ile) + AMP + diphosphate</text>
        <dbReference type="Rhea" id="RHEA:11060"/>
        <dbReference type="Rhea" id="RHEA-COMP:9666"/>
        <dbReference type="Rhea" id="RHEA-COMP:9695"/>
        <dbReference type="ChEBI" id="CHEBI:30616"/>
        <dbReference type="ChEBI" id="CHEBI:33019"/>
        <dbReference type="ChEBI" id="CHEBI:58045"/>
        <dbReference type="ChEBI" id="CHEBI:78442"/>
        <dbReference type="ChEBI" id="CHEBI:78528"/>
        <dbReference type="ChEBI" id="CHEBI:456215"/>
        <dbReference type="EC" id="6.1.1.5"/>
    </reaction>
</comment>
<evidence type="ECO:0000256" key="6">
    <source>
        <dbReference type="ARBA" id="ARBA00022917"/>
    </source>
</evidence>
<evidence type="ECO:0000259" key="13">
    <source>
        <dbReference type="Pfam" id="PF08264"/>
    </source>
</evidence>
<dbReference type="InterPro" id="IPR009008">
    <property type="entry name" value="Val/Leu/Ile-tRNA-synth_edit"/>
</dbReference>
<dbReference type="CDD" id="cd00818">
    <property type="entry name" value="IleRS_core"/>
    <property type="match status" value="1"/>
</dbReference>
<keyword evidence="4 10" id="KW-0547">Nucleotide-binding</keyword>
<protein>
    <recommendedName>
        <fullName evidence="10">Isoleucine--tRNA ligase</fullName>
        <ecNumber evidence="10">6.1.1.5</ecNumber>
    </recommendedName>
    <alternativeName>
        <fullName evidence="10">Isoleucyl-tRNA synthetase</fullName>
        <shortName evidence="10">IleRS</shortName>
    </alternativeName>
</protein>
<proteinExistence type="inferred from homology"/>
<dbReference type="InterPro" id="IPR001412">
    <property type="entry name" value="aa-tRNA-synth_I_CS"/>
</dbReference>
<evidence type="ECO:0000259" key="12">
    <source>
        <dbReference type="Pfam" id="PF06827"/>
    </source>
</evidence>
<dbReference type="FunFam" id="1.10.730.20:FF:000001">
    <property type="entry name" value="Isoleucine--tRNA ligase"/>
    <property type="match status" value="1"/>
</dbReference>
<dbReference type="InterPro" id="IPR050081">
    <property type="entry name" value="Ile-tRNA_ligase"/>
</dbReference>
<dbReference type="Gene3D" id="3.40.50.620">
    <property type="entry name" value="HUPs"/>
    <property type="match status" value="2"/>
</dbReference>
<dbReference type="Pfam" id="PF00133">
    <property type="entry name" value="tRNA-synt_1"/>
    <property type="match status" value="1"/>
</dbReference>
<gene>
    <name evidence="10" type="primary">ileS</name>
    <name evidence="14" type="ORF">ELD05_06735</name>
</gene>
<comment type="subunit">
    <text evidence="10">Monomer.</text>
</comment>
<evidence type="ECO:0000256" key="2">
    <source>
        <dbReference type="ARBA" id="ARBA00022490"/>
    </source>
</evidence>
<dbReference type="InterPro" id="IPR010663">
    <property type="entry name" value="Znf_FPG/IleRS"/>
</dbReference>
<evidence type="ECO:0000259" key="11">
    <source>
        <dbReference type="Pfam" id="PF00133"/>
    </source>
</evidence>
<dbReference type="AlphaFoldDB" id="A0A3T0D5L9"/>
<comment type="function">
    <text evidence="8 10">Catalyzes the attachment of isoleucine to tRNA(Ile). As IleRS can inadvertently accommodate and process structurally similar amino acids such as valine, to avoid such errors it has two additional distinct tRNA(Ile)-dependent editing activities. One activity is designated as 'pretransfer' editing and involves the hydrolysis of activated Val-AMP. The other activity is designated 'posttransfer' editing and involves deacylation of mischarged Val-tRNA(Ile).</text>
</comment>
<dbReference type="SUPFAM" id="SSF47323">
    <property type="entry name" value="Anticodon-binding domain of a subclass of class I aminoacyl-tRNA synthetases"/>
    <property type="match status" value="1"/>
</dbReference>
<dbReference type="InterPro" id="IPR002301">
    <property type="entry name" value="Ile-tRNA-ligase"/>
</dbReference>
<evidence type="ECO:0000256" key="8">
    <source>
        <dbReference type="ARBA" id="ARBA00025217"/>
    </source>
</evidence>
<dbReference type="KEGG" id="ccha:ELD05_06735"/>
<dbReference type="Gene3D" id="1.10.730.20">
    <property type="match status" value="1"/>
</dbReference>
<dbReference type="FunFam" id="3.40.50.620:FF:000152">
    <property type="entry name" value="Isoleucine--tRNA ligase"/>
    <property type="match status" value="1"/>
</dbReference>
<comment type="similarity">
    <text evidence="1 10">Belongs to the class-I aminoacyl-tRNA synthetase family. IleS type 1 subfamily.</text>
</comment>
<evidence type="ECO:0000256" key="1">
    <source>
        <dbReference type="ARBA" id="ARBA00006887"/>
    </source>
</evidence>
<feature type="domain" description="Aminoacyl-tRNA synthetase class Ia" evidence="11">
    <location>
        <begin position="27"/>
        <end position="640"/>
    </location>
</feature>
<dbReference type="InterPro" id="IPR014729">
    <property type="entry name" value="Rossmann-like_a/b/a_fold"/>
</dbReference>
<feature type="binding site" evidence="10">
    <location>
        <position position="910"/>
    </location>
    <ligand>
        <name>Zn(2+)</name>
        <dbReference type="ChEBI" id="CHEBI:29105"/>
    </ligand>
</feature>
<reference evidence="14 15" key="1">
    <citation type="submission" date="2018-12" db="EMBL/GenBank/DDBJ databases">
        <title>Genome sequence from the cellulolytic species, Caldicellulosiruptor changbaiensis.</title>
        <authorList>
            <person name="Blumer-Schuette S.E."/>
            <person name="Mendoza C."/>
        </authorList>
    </citation>
    <scope>NUCLEOTIDE SEQUENCE [LARGE SCALE GENOMIC DNA]</scope>
    <source>
        <strain evidence="14 15">CBS-Z</strain>
    </source>
</reference>
<evidence type="ECO:0000313" key="14">
    <source>
        <dbReference type="EMBL" id="AZT90359.1"/>
    </source>
</evidence>
<feature type="binding site" evidence="10">
    <location>
        <position position="893"/>
    </location>
    <ligand>
        <name>Zn(2+)</name>
        <dbReference type="ChEBI" id="CHEBI:29105"/>
    </ligand>
</feature>
<keyword evidence="7 10" id="KW-0030">Aminoacyl-tRNA synthetase</keyword>
<dbReference type="EMBL" id="CP034791">
    <property type="protein sequence ID" value="AZT90359.1"/>
    <property type="molecule type" value="Genomic_DNA"/>
</dbReference>
<dbReference type="InterPro" id="IPR023585">
    <property type="entry name" value="Ile-tRNA-ligase_type1"/>
</dbReference>
<dbReference type="Gene3D" id="1.10.10.830">
    <property type="entry name" value="Ile-tRNA synthetase CP2 domain-like"/>
    <property type="match status" value="1"/>
</dbReference>
<feature type="binding site" evidence="10">
    <location>
        <position position="890"/>
    </location>
    <ligand>
        <name>Zn(2+)</name>
        <dbReference type="ChEBI" id="CHEBI:29105"/>
    </ligand>
</feature>
<keyword evidence="10" id="KW-0862">Zinc</keyword>
<dbReference type="Pfam" id="PF08264">
    <property type="entry name" value="Anticodon_1"/>
    <property type="match status" value="1"/>
</dbReference>
<feature type="short sequence motif" description="'HIGH' region" evidence="10">
    <location>
        <begin position="57"/>
        <end position="67"/>
    </location>
</feature>
<feature type="domain" description="Zinc finger FPG/IleRS-type" evidence="12">
    <location>
        <begin position="887"/>
        <end position="916"/>
    </location>
</feature>
<dbReference type="EC" id="6.1.1.5" evidence="10"/>
<comment type="cofactor">
    <cofactor evidence="10">
        <name>Zn(2+)</name>
        <dbReference type="ChEBI" id="CHEBI:29105"/>
    </cofactor>
    <text evidence="10">Binds 1 zinc ion per subunit.</text>
</comment>
<feature type="domain" description="Methionyl/Valyl/Leucyl/Isoleucyl-tRNA synthetase anticodon-binding" evidence="13">
    <location>
        <begin position="684"/>
        <end position="841"/>
    </location>
</feature>
<organism evidence="14 15">
    <name type="scientific">Caldicellulosiruptor changbaiensis</name>
    <dbReference type="NCBI Taxonomy" id="1222016"/>
    <lineage>
        <taxon>Bacteria</taxon>
        <taxon>Bacillati</taxon>
        <taxon>Bacillota</taxon>
        <taxon>Bacillota incertae sedis</taxon>
        <taxon>Caldicellulosiruptorales</taxon>
        <taxon>Caldicellulosiruptoraceae</taxon>
        <taxon>Caldicellulosiruptor</taxon>
    </lineage>
</organism>
<dbReference type="SUPFAM" id="SSF52374">
    <property type="entry name" value="Nucleotidylyl transferase"/>
    <property type="match status" value="1"/>
</dbReference>
<evidence type="ECO:0000256" key="3">
    <source>
        <dbReference type="ARBA" id="ARBA00022598"/>
    </source>
</evidence>
<dbReference type="InterPro" id="IPR033708">
    <property type="entry name" value="Anticodon_Ile_BEm"/>
</dbReference>
<evidence type="ECO:0000313" key="15">
    <source>
        <dbReference type="Proteomes" id="UP000282930"/>
    </source>
</evidence>
<sequence length="920" mass="106784">MDWSQTLNLPKTEFPMRANLAQREPEFLKFWEEKEIFKKILRKNKGGKKFILHDGPPYANGDIHLGHALNKVLKDIVNKYKALQGYYTPYIPGWDTHGLPIEQQVIKKLGVNRHEVDVVEFRKKCKEFALSYIDIQRNQFKRLGVFGEWENPYMTLDPKFEARQIRVFGEMAKKGYIYKGLKPVYWCPSCETALAEAEIEYQEDKTYSIYVKFEVIDDKGLFANLNLSGKKVYIVIWTTTTWTLPGNLAIALNADFDYSLVDVGNEILIVASELVERVMKTNKIDQYHEIARFKGKDLEYVKCKHPFLDRTSLVILGEHVTLEAGTGCVHTAPGHGEEDFDVCQRYNIPVIVPVDNKGYLTQEAGKFAGLFYEDSNKEIAKELESSGHLLGVEKITHQYPHCWRCKNPVIFRATEQWFASVKGFREEALKAVDDVKWVPEWGRDRIYNMIADRQDWCISRQRIWGVPIPIFYCKNCRKELITDETIEHIAKIFEKEGSDAWFSKDVKELLPEGAKCPICGCSEFEKETDIMDVWFDSGSSHAYVLESREDLEWPCDMYLEGNDQYRGWFQSSLLTAVATKRRAPYRIVLTHGFVVDGEGKKMSKSEGNVISPFDIINEFGADILRLWCVSADYTTDMRISKDIIKQLTEIYRKIRNTARFLLGNLYDFDPKTDKVGYENLKEIDKWALQRLYKLIEKVTKAYEEYDYNQVYHLVHNFCVIDMSNLYLDINKDRLYASKSESLDRRSAQTVMYEILIALTKLIAPILSFTAEEIWQNIVFKEEDAESVFLTSWPKVDEGILKDEALREKWNRIIEIKDIVAKQLEIARNEKLIGSSLDSKVKIFAKGDIKRFIEENKDIIQEVLIVSQLKVEEGDSDQIKVEVYKADGSKCERCWKFDTMVGKNEESLNVCPRCYEVVKGK</sequence>
<dbReference type="GO" id="GO:0002161">
    <property type="term" value="F:aminoacyl-tRNA deacylase activity"/>
    <property type="evidence" value="ECO:0007669"/>
    <property type="project" value="InterPro"/>
</dbReference>
<evidence type="ECO:0000256" key="10">
    <source>
        <dbReference type="HAMAP-Rule" id="MF_02002"/>
    </source>
</evidence>
<dbReference type="GO" id="GO:0006428">
    <property type="term" value="P:isoleucyl-tRNA aminoacylation"/>
    <property type="evidence" value="ECO:0007669"/>
    <property type="project" value="UniProtKB-UniRule"/>
</dbReference>
<dbReference type="Proteomes" id="UP000282930">
    <property type="component" value="Chromosome"/>
</dbReference>
<dbReference type="GO" id="GO:0000049">
    <property type="term" value="F:tRNA binding"/>
    <property type="evidence" value="ECO:0007669"/>
    <property type="project" value="InterPro"/>
</dbReference>
<feature type="short sequence motif" description="'KMSKS' region" evidence="10">
    <location>
        <begin position="601"/>
        <end position="605"/>
    </location>
</feature>
<name>A0A3T0D5L9_9FIRM</name>
<dbReference type="GO" id="GO:0005524">
    <property type="term" value="F:ATP binding"/>
    <property type="evidence" value="ECO:0007669"/>
    <property type="project" value="UniProtKB-UniRule"/>
</dbReference>
<dbReference type="GO" id="GO:0008270">
    <property type="term" value="F:zinc ion binding"/>
    <property type="evidence" value="ECO:0007669"/>
    <property type="project" value="UniProtKB-UniRule"/>
</dbReference>
<dbReference type="SUPFAM" id="SSF50677">
    <property type="entry name" value="ValRS/IleRS/LeuRS editing domain"/>
    <property type="match status" value="1"/>
</dbReference>
<keyword evidence="10" id="KW-0479">Metal-binding</keyword>
<dbReference type="NCBIfam" id="TIGR00392">
    <property type="entry name" value="ileS"/>
    <property type="match status" value="1"/>
</dbReference>
<keyword evidence="3 10" id="KW-0436">Ligase</keyword>
<evidence type="ECO:0000256" key="4">
    <source>
        <dbReference type="ARBA" id="ARBA00022741"/>
    </source>
</evidence>
<feature type="binding site" evidence="10">
    <location>
        <position position="604"/>
    </location>
    <ligand>
        <name>ATP</name>
        <dbReference type="ChEBI" id="CHEBI:30616"/>
    </ligand>
</feature>
<feature type="binding site" evidence="10">
    <location>
        <position position="913"/>
    </location>
    <ligand>
        <name>Zn(2+)</name>
        <dbReference type="ChEBI" id="CHEBI:29105"/>
    </ligand>
</feature>
<dbReference type="PANTHER" id="PTHR42765">
    <property type="entry name" value="SOLEUCYL-TRNA SYNTHETASE"/>
    <property type="match status" value="1"/>
</dbReference>
<dbReference type="GO" id="GO:0004822">
    <property type="term" value="F:isoleucine-tRNA ligase activity"/>
    <property type="evidence" value="ECO:0007669"/>
    <property type="project" value="UniProtKB-UniRule"/>
</dbReference>
<comment type="domain">
    <text evidence="10">IleRS has two distinct active sites: one for aminoacylation and one for editing. The misactivated valine is translocated from the active site to the editing site, which sterically excludes the correctly activated isoleucine. The single editing site contains two valyl binding pockets, one specific for each substrate (Val-AMP or Val-tRNA(Ile)).</text>
</comment>
<evidence type="ECO:0000256" key="7">
    <source>
        <dbReference type="ARBA" id="ARBA00023146"/>
    </source>
</evidence>
<dbReference type="PRINTS" id="PR00984">
    <property type="entry name" value="TRNASYNTHILE"/>
</dbReference>
<evidence type="ECO:0000256" key="5">
    <source>
        <dbReference type="ARBA" id="ARBA00022840"/>
    </source>
</evidence>
<dbReference type="PANTHER" id="PTHR42765:SF1">
    <property type="entry name" value="ISOLEUCINE--TRNA LIGASE, MITOCHONDRIAL"/>
    <property type="match status" value="1"/>
</dbReference>
<dbReference type="InterPro" id="IPR013155">
    <property type="entry name" value="M/V/L/I-tRNA-synth_anticd-bd"/>
</dbReference>
<dbReference type="InterPro" id="IPR009080">
    <property type="entry name" value="tRNAsynth_Ia_anticodon-bd"/>
</dbReference>
<accession>A0A3T0D5L9</accession>
<comment type="subcellular location">
    <subcellularLocation>
        <location evidence="10">Cytoplasm</location>
    </subcellularLocation>
</comment>
<dbReference type="CDD" id="cd07960">
    <property type="entry name" value="Anticodon_Ia_Ile_BEm"/>
    <property type="match status" value="1"/>
</dbReference>
<evidence type="ECO:0000256" key="9">
    <source>
        <dbReference type="ARBA" id="ARBA00048359"/>
    </source>
</evidence>
<keyword evidence="6 10" id="KW-0648">Protein biosynthesis</keyword>
<dbReference type="RefSeq" id="WP_127351827.1">
    <property type="nucleotide sequence ID" value="NZ_CP034791.1"/>
</dbReference>
<dbReference type="InterPro" id="IPR002300">
    <property type="entry name" value="aa-tRNA-synth_Ia"/>
</dbReference>
<keyword evidence="15" id="KW-1185">Reference proteome</keyword>